<evidence type="ECO:0000313" key="8">
    <source>
        <dbReference type="Proteomes" id="UP000218263"/>
    </source>
</evidence>
<dbReference type="Proteomes" id="UP000218263">
    <property type="component" value="Chromosome"/>
</dbReference>
<keyword evidence="5" id="KW-1133">Transmembrane helix</keyword>
<keyword evidence="3" id="KW-1003">Cell membrane</keyword>
<accession>A0A120MY25</accession>
<dbReference type="Gene3D" id="2.60.40.2880">
    <property type="entry name" value="MmpS1-5, C-terminal soluble domain"/>
    <property type="match status" value="1"/>
</dbReference>
<evidence type="ECO:0000256" key="1">
    <source>
        <dbReference type="ARBA" id="ARBA00004236"/>
    </source>
</evidence>
<proteinExistence type="inferred from homology"/>
<evidence type="ECO:0000256" key="6">
    <source>
        <dbReference type="ARBA" id="ARBA00023136"/>
    </source>
</evidence>
<protein>
    <submittedName>
        <fullName evidence="7">Uncharacterized protein</fullName>
    </submittedName>
</protein>
<evidence type="ECO:0000313" key="7">
    <source>
        <dbReference type="EMBL" id="BAU52405.1"/>
    </source>
</evidence>
<dbReference type="InterPro" id="IPR008693">
    <property type="entry name" value="MmpS"/>
</dbReference>
<evidence type="ECO:0000256" key="2">
    <source>
        <dbReference type="ARBA" id="ARBA00007531"/>
    </source>
</evidence>
<sequence length="112" mass="11667">MKKIIFLSLFTLLTIFTFSCKKSNSHTVKYTIQGTAKSAVTYVDGNGNTQNVTGADASWTTSFASTEHGLALKLTVISIDGSNIGGKIFIDGNQTAASNGNSGSVSITATLP</sequence>
<organism evidence="7 8">
    <name type="scientific">Mucilaginibacter gotjawali</name>
    <dbReference type="NCBI Taxonomy" id="1550579"/>
    <lineage>
        <taxon>Bacteria</taxon>
        <taxon>Pseudomonadati</taxon>
        <taxon>Bacteroidota</taxon>
        <taxon>Sphingobacteriia</taxon>
        <taxon>Sphingobacteriales</taxon>
        <taxon>Sphingobacteriaceae</taxon>
        <taxon>Mucilaginibacter</taxon>
    </lineage>
</organism>
<dbReference type="PROSITE" id="PS51257">
    <property type="entry name" value="PROKAR_LIPOPROTEIN"/>
    <property type="match status" value="1"/>
</dbReference>
<keyword evidence="8" id="KW-1185">Reference proteome</keyword>
<evidence type="ECO:0000256" key="3">
    <source>
        <dbReference type="ARBA" id="ARBA00022475"/>
    </source>
</evidence>
<dbReference type="Pfam" id="PF05423">
    <property type="entry name" value="Mycobact_memb"/>
    <property type="match status" value="1"/>
</dbReference>
<dbReference type="EMBL" id="AP017313">
    <property type="protein sequence ID" value="BAU52405.1"/>
    <property type="molecule type" value="Genomic_DNA"/>
</dbReference>
<dbReference type="GO" id="GO:0005886">
    <property type="term" value="C:plasma membrane"/>
    <property type="evidence" value="ECO:0007669"/>
    <property type="project" value="UniProtKB-SubCell"/>
</dbReference>
<comment type="subcellular location">
    <subcellularLocation>
        <location evidence="1">Cell membrane</location>
    </subcellularLocation>
</comment>
<dbReference type="AlphaFoldDB" id="A0A120MY25"/>
<evidence type="ECO:0000256" key="4">
    <source>
        <dbReference type="ARBA" id="ARBA00022692"/>
    </source>
</evidence>
<evidence type="ECO:0000256" key="5">
    <source>
        <dbReference type="ARBA" id="ARBA00022989"/>
    </source>
</evidence>
<name>A0A120MY25_9SPHI</name>
<gene>
    <name evidence="7" type="ORF">MgSA37_00562</name>
</gene>
<dbReference type="KEGG" id="mgot:MgSA37_00562"/>
<reference evidence="7 8" key="1">
    <citation type="submission" date="2015-12" db="EMBL/GenBank/DDBJ databases">
        <title>Genome sequence of Mucilaginibacter gotjawali.</title>
        <authorList>
            <person name="Lee J.S."/>
            <person name="Lee K.C."/>
            <person name="Kim K.K."/>
            <person name="Lee B.W."/>
        </authorList>
    </citation>
    <scope>NUCLEOTIDE SEQUENCE [LARGE SCALE GENOMIC DNA]</scope>
    <source>
        <strain evidence="7 8">SA3-7</strain>
    </source>
</reference>
<comment type="similarity">
    <text evidence="2">Belongs to the MmpS family.</text>
</comment>
<dbReference type="InterPro" id="IPR038468">
    <property type="entry name" value="MmpS_C"/>
</dbReference>
<keyword evidence="6" id="KW-0472">Membrane</keyword>
<keyword evidence="4" id="KW-0812">Transmembrane</keyword>
<dbReference type="RefSeq" id="WP_157750394.1">
    <property type="nucleotide sequence ID" value="NZ_AP017313.1"/>
</dbReference>